<dbReference type="SUPFAM" id="SSF141986">
    <property type="entry name" value="LD-carboxypeptidase A C-terminal domain-like"/>
    <property type="match status" value="1"/>
</dbReference>
<evidence type="ECO:0000256" key="7">
    <source>
        <dbReference type="SAM" id="MobiDB-lite"/>
    </source>
</evidence>
<evidence type="ECO:0000259" key="8">
    <source>
        <dbReference type="Pfam" id="PF02016"/>
    </source>
</evidence>
<organism evidence="10 11">
    <name type="scientific">Rhizobium multihospitium</name>
    <dbReference type="NCBI Taxonomy" id="410764"/>
    <lineage>
        <taxon>Bacteria</taxon>
        <taxon>Pseudomonadati</taxon>
        <taxon>Pseudomonadota</taxon>
        <taxon>Alphaproteobacteria</taxon>
        <taxon>Hyphomicrobiales</taxon>
        <taxon>Rhizobiaceae</taxon>
        <taxon>Rhizobium/Agrobacterium group</taxon>
        <taxon>Rhizobium</taxon>
    </lineage>
</organism>
<name>A0A1C3VG90_9HYPH</name>
<keyword evidence="3" id="KW-0645">Protease</keyword>
<dbReference type="PANTHER" id="PTHR30237:SF2">
    <property type="entry name" value="MUREIN TETRAPEPTIDE CARBOXYPEPTIDASE"/>
    <property type="match status" value="1"/>
</dbReference>
<evidence type="ECO:0000256" key="4">
    <source>
        <dbReference type="ARBA" id="ARBA00022801"/>
    </source>
</evidence>
<feature type="active site" description="Charge relay system" evidence="6">
    <location>
        <position position="208"/>
    </location>
</feature>
<evidence type="ECO:0000256" key="5">
    <source>
        <dbReference type="ARBA" id="ARBA00022825"/>
    </source>
</evidence>
<dbReference type="InterPro" id="IPR040449">
    <property type="entry name" value="Peptidase_S66_N"/>
</dbReference>
<dbReference type="Pfam" id="PF17676">
    <property type="entry name" value="Peptidase_S66C"/>
    <property type="match status" value="1"/>
</dbReference>
<feature type="active site" description="Nucleophile" evidence="6">
    <location>
        <position position="109"/>
    </location>
</feature>
<protein>
    <submittedName>
        <fullName evidence="10">Muramoyltetrapeptide carboxypeptidase</fullName>
    </submittedName>
</protein>
<dbReference type="AlphaFoldDB" id="A0A1C3VG90"/>
<dbReference type="SUPFAM" id="SSF52317">
    <property type="entry name" value="Class I glutamine amidotransferase-like"/>
    <property type="match status" value="1"/>
</dbReference>
<dbReference type="RefSeq" id="WP_245304747.1">
    <property type="nucleotide sequence ID" value="NZ_FMAG01000003.1"/>
</dbReference>
<dbReference type="InterPro" id="IPR029062">
    <property type="entry name" value="Class_I_gatase-like"/>
</dbReference>
<proteinExistence type="inferred from homology"/>
<dbReference type="GO" id="GO:0008236">
    <property type="term" value="F:serine-type peptidase activity"/>
    <property type="evidence" value="ECO:0007669"/>
    <property type="project" value="UniProtKB-KW"/>
</dbReference>
<dbReference type="InterPro" id="IPR027478">
    <property type="entry name" value="LdcA_N"/>
</dbReference>
<keyword evidence="11" id="KW-1185">Reference proteome</keyword>
<dbReference type="PANTHER" id="PTHR30237">
    <property type="entry name" value="MURAMOYLTETRAPEPTIDE CARBOXYPEPTIDASE"/>
    <property type="match status" value="1"/>
</dbReference>
<dbReference type="InterPro" id="IPR040921">
    <property type="entry name" value="Peptidase_S66C"/>
</dbReference>
<evidence type="ECO:0000256" key="3">
    <source>
        <dbReference type="ARBA" id="ARBA00022670"/>
    </source>
</evidence>
<gene>
    <name evidence="10" type="ORF">GA0061103_3696</name>
</gene>
<dbReference type="Gene3D" id="3.40.50.10740">
    <property type="entry name" value="Class I glutamine amidotransferase-like"/>
    <property type="match status" value="1"/>
</dbReference>
<feature type="active site" description="Charge relay system" evidence="6">
    <location>
        <position position="275"/>
    </location>
</feature>
<reference evidence="11" key="1">
    <citation type="submission" date="2016-08" db="EMBL/GenBank/DDBJ databases">
        <authorList>
            <person name="Varghese N."/>
            <person name="Submissions Spin"/>
        </authorList>
    </citation>
    <scope>NUCLEOTIDE SEQUENCE [LARGE SCALE GENOMIC DNA]</scope>
    <source>
        <strain evidence="11">HAMBI 2975</strain>
    </source>
</reference>
<feature type="domain" description="LD-carboxypeptidase C-terminal" evidence="9">
    <location>
        <begin position="178"/>
        <end position="290"/>
    </location>
</feature>
<dbReference type="PIRSF" id="PIRSF028757">
    <property type="entry name" value="LD-carboxypeptidase"/>
    <property type="match status" value="1"/>
</dbReference>
<keyword evidence="4" id="KW-0378">Hydrolase</keyword>
<feature type="domain" description="LD-carboxypeptidase N-terminal" evidence="8">
    <location>
        <begin position="13"/>
        <end position="129"/>
    </location>
</feature>
<dbReference type="GO" id="GO:0004180">
    <property type="term" value="F:carboxypeptidase activity"/>
    <property type="evidence" value="ECO:0007669"/>
    <property type="project" value="UniProtKB-KW"/>
</dbReference>
<evidence type="ECO:0000313" key="11">
    <source>
        <dbReference type="Proteomes" id="UP000199101"/>
    </source>
</evidence>
<comment type="similarity">
    <text evidence="1">Belongs to the peptidase S66 family.</text>
</comment>
<evidence type="ECO:0000259" key="9">
    <source>
        <dbReference type="Pfam" id="PF17676"/>
    </source>
</evidence>
<evidence type="ECO:0000313" key="10">
    <source>
        <dbReference type="EMBL" id="SCB26688.1"/>
    </source>
</evidence>
<dbReference type="Gene3D" id="3.50.30.60">
    <property type="entry name" value="LD-carboxypeptidase A C-terminal domain-like"/>
    <property type="match status" value="1"/>
</dbReference>
<dbReference type="Pfam" id="PF02016">
    <property type="entry name" value="Peptidase_S66"/>
    <property type="match status" value="1"/>
</dbReference>
<keyword evidence="2 10" id="KW-0121">Carboxypeptidase</keyword>
<keyword evidence="5" id="KW-0720">Serine protease</keyword>
<dbReference type="InterPro" id="IPR003507">
    <property type="entry name" value="S66_fam"/>
</dbReference>
<evidence type="ECO:0000256" key="1">
    <source>
        <dbReference type="ARBA" id="ARBA00010233"/>
    </source>
</evidence>
<dbReference type="STRING" id="410764.GA0061103_3696"/>
<dbReference type="GO" id="GO:0006508">
    <property type="term" value="P:proteolysis"/>
    <property type="evidence" value="ECO:0007669"/>
    <property type="project" value="UniProtKB-KW"/>
</dbReference>
<dbReference type="EMBL" id="FMAG01000003">
    <property type="protein sequence ID" value="SCB26688.1"/>
    <property type="molecule type" value="Genomic_DNA"/>
</dbReference>
<feature type="region of interest" description="Disordered" evidence="7">
    <location>
        <begin position="1"/>
        <end position="21"/>
    </location>
</feature>
<dbReference type="Proteomes" id="UP000199101">
    <property type="component" value="Unassembled WGS sequence"/>
</dbReference>
<sequence length="304" mass="32770">MLMPPPPRPGDKVRFVSPASSPDRDRVLRNAEILKGWGLTVDFGEHVFRKWNYLAGTDEERLSDLNAALRDPDVRAIFTTRGGKGAYRIADQLDFAAARRAPKFVIGFSDITALHLILLRHCHQVGIHGAFSIGPGEESVSPYTHDSLRQALMAIEDIIIAARPEEPTSRLTTNGTVKGRLIGGNLDMVAASAGWALPDMHGAILLLEAIGLYPGQVDRQMTMLRKAGHLDGLAGVAVGQFTDFEFDRPYSVIDILREHLTALNVPILGGLPLGHGDSPASALIGAVAELDAKAGILAIRRGNV</sequence>
<evidence type="ECO:0000256" key="6">
    <source>
        <dbReference type="PIRSR" id="PIRSR028757-1"/>
    </source>
</evidence>
<accession>A0A1C3VG90</accession>
<evidence type="ECO:0000256" key="2">
    <source>
        <dbReference type="ARBA" id="ARBA00022645"/>
    </source>
</evidence>
<dbReference type="InterPro" id="IPR027461">
    <property type="entry name" value="Carboxypeptidase_A_C_sf"/>
</dbReference>
<dbReference type="CDD" id="cd07025">
    <property type="entry name" value="Peptidase_S66"/>
    <property type="match status" value="1"/>
</dbReference>